<gene>
    <name evidence="1" type="ordered locus">ABO_1996</name>
</gene>
<evidence type="ECO:0000313" key="1">
    <source>
        <dbReference type="EMBL" id="CAL17444.1"/>
    </source>
</evidence>
<dbReference type="InterPro" id="IPR016516">
    <property type="entry name" value="UCP07580"/>
</dbReference>
<sequence>MNLTLVKKKTHPSIPITPRRMEFSFEGIKHDDYWFDNDPVLTHLLNILSLTFPDGERFFVDSVRALRDQVQDKDRQKDISGFIGQEAMHSLEHQAFNDLIANGKYDDIVNHALNVTNKLLAGARQHMSKRQQLAATAGLEHFTAILADAILRRPDLVESMDPAVRDLWVWHAIEETEHKAVAFDLYKEVNGNYLERQRLFLSSTVYLIGFSSYFTWQMLKRDKIHRKPLTLAKGLWKGFGYKGVISSIIPAWFTYLKPGFHPWDDDNSALIEEWRSTLPEPGGVKESSRIAS</sequence>
<dbReference type="OrthoDB" id="5727566at2"/>
<dbReference type="RefSeq" id="WP_011589275.1">
    <property type="nucleotide sequence ID" value="NC_008260.1"/>
</dbReference>
<evidence type="ECO:0000313" key="2">
    <source>
        <dbReference type="Proteomes" id="UP000008871"/>
    </source>
</evidence>
<accession>Q0VN04</accession>
<dbReference type="Proteomes" id="UP000008871">
    <property type="component" value="Chromosome"/>
</dbReference>
<dbReference type="PANTHER" id="PTHR39456">
    <property type="entry name" value="METAL-DEPENDENT HYDROLASE"/>
    <property type="match status" value="1"/>
</dbReference>
<name>Q0VN04_ALCBS</name>
<dbReference type="Pfam" id="PF10118">
    <property type="entry name" value="Metal_hydrol"/>
    <property type="match status" value="1"/>
</dbReference>
<dbReference type="eggNOG" id="COG3687">
    <property type="taxonomic scope" value="Bacteria"/>
</dbReference>
<dbReference type="AlphaFoldDB" id="Q0VN04"/>
<protein>
    <recommendedName>
        <fullName evidence="3">Metal-dependent hydrolase</fullName>
    </recommendedName>
</protein>
<dbReference type="PANTHER" id="PTHR39456:SF1">
    <property type="entry name" value="METAL-DEPENDENT HYDROLASE"/>
    <property type="match status" value="1"/>
</dbReference>
<keyword evidence="2" id="KW-1185">Reference proteome</keyword>
<proteinExistence type="predicted"/>
<dbReference type="STRING" id="393595.ABO_1996"/>
<reference evidence="1 2" key="1">
    <citation type="journal article" date="2006" name="Nat. Biotechnol.">
        <title>Genome sequence of the ubiquitous hydrocarbon-degrading marine bacterium Alcanivorax borkumensis.</title>
        <authorList>
            <person name="Schneiker S."/>
            <person name="Martins dos Santos V.A.P."/>
            <person name="Bartels D."/>
            <person name="Bekel T."/>
            <person name="Brecht M."/>
            <person name="Buhrmester J."/>
            <person name="Chernikova T.N."/>
            <person name="Denaro R."/>
            <person name="Ferrer M."/>
            <person name="Gertler C."/>
            <person name="Goesmann A."/>
            <person name="Golyshina O.V."/>
            <person name="Kaminski F."/>
            <person name="Khachane A.N."/>
            <person name="Lang S."/>
            <person name="Linke B."/>
            <person name="McHardy A.C."/>
            <person name="Meyer F."/>
            <person name="Nechitaylo T."/>
            <person name="Puehler A."/>
            <person name="Regenhardt D."/>
            <person name="Rupp O."/>
            <person name="Sabirova J.S."/>
            <person name="Selbitschka W."/>
            <person name="Yakimov M.M."/>
            <person name="Timmis K.N."/>
            <person name="Vorhoelter F.-J."/>
            <person name="Weidner S."/>
            <person name="Kaiser O."/>
            <person name="Golyshin P.N."/>
        </authorList>
    </citation>
    <scope>NUCLEOTIDE SEQUENCE [LARGE SCALE GENOMIC DNA]</scope>
    <source>
        <strain evidence="2">ATCC 700651 / DSM 11573 / NCIMB 13689 / SK2</strain>
    </source>
</reference>
<evidence type="ECO:0008006" key="3">
    <source>
        <dbReference type="Google" id="ProtNLM"/>
    </source>
</evidence>
<dbReference type="KEGG" id="abo:ABO_1996"/>
<dbReference type="PIRSF" id="PIRSF007580">
    <property type="entry name" value="UCP07580"/>
    <property type="match status" value="1"/>
</dbReference>
<organism evidence="1 2">
    <name type="scientific">Alcanivorax borkumensis (strain ATCC 700651 / DSM 11573 / NCIMB 13689 / SK2)</name>
    <dbReference type="NCBI Taxonomy" id="393595"/>
    <lineage>
        <taxon>Bacteria</taxon>
        <taxon>Pseudomonadati</taxon>
        <taxon>Pseudomonadota</taxon>
        <taxon>Gammaproteobacteria</taxon>
        <taxon>Oceanospirillales</taxon>
        <taxon>Alcanivoracaceae</taxon>
        <taxon>Alcanivorax</taxon>
    </lineage>
</organism>
<dbReference type="HOGENOM" id="CLU_051636_0_1_6"/>
<dbReference type="EMBL" id="AM286690">
    <property type="protein sequence ID" value="CAL17444.1"/>
    <property type="molecule type" value="Genomic_DNA"/>
</dbReference>